<comment type="subunit">
    <text evidence="5">Homodimer. Interacts with FtsZ.</text>
</comment>
<keyword evidence="2 5" id="KW-0717">Septation</keyword>
<dbReference type="GO" id="GO:0000917">
    <property type="term" value="P:division septum assembly"/>
    <property type="evidence" value="ECO:0007669"/>
    <property type="project" value="UniProtKB-KW"/>
</dbReference>
<keyword evidence="7" id="KW-1185">Reference proteome</keyword>
<dbReference type="EMBL" id="QQRQ01000001">
    <property type="protein sequence ID" value="RFT07729.1"/>
    <property type="molecule type" value="Genomic_DNA"/>
</dbReference>
<protein>
    <recommendedName>
        <fullName evidence="5">Cell division protein SepF</fullName>
    </recommendedName>
</protein>
<evidence type="ECO:0000256" key="4">
    <source>
        <dbReference type="ARBA" id="ARBA00044936"/>
    </source>
</evidence>
<evidence type="ECO:0000256" key="3">
    <source>
        <dbReference type="ARBA" id="ARBA00023306"/>
    </source>
</evidence>
<proteinExistence type="inferred from homology"/>
<evidence type="ECO:0000313" key="7">
    <source>
        <dbReference type="Proteomes" id="UP000260649"/>
    </source>
</evidence>
<reference evidence="6 7" key="1">
    <citation type="submission" date="2018-07" db="EMBL/GenBank/DDBJ databases">
        <title>GABA Modulating Bacteria of the Human Gut Microbiota.</title>
        <authorList>
            <person name="Strandwitz P."/>
            <person name="Kim K.H."/>
            <person name="Terekhova D."/>
            <person name="Liu J.K."/>
            <person name="Sharma A."/>
            <person name="Levering J."/>
            <person name="Mcdonald D."/>
            <person name="Dietrich D."/>
            <person name="Ramadhar T.R."/>
            <person name="Lekbua A."/>
            <person name="Mroue N."/>
            <person name="Liston C."/>
            <person name="Stewart E.J."/>
            <person name="Dubin M.J."/>
            <person name="Zengler K."/>
            <person name="Knight R."/>
            <person name="Gilbert J.A."/>
            <person name="Clardy J."/>
            <person name="Lewis K."/>
        </authorList>
    </citation>
    <scope>NUCLEOTIDE SEQUENCE [LARGE SCALE GENOMIC DNA]</scope>
    <source>
        <strain evidence="6 7">KLE1738</strain>
    </source>
</reference>
<evidence type="ECO:0000256" key="1">
    <source>
        <dbReference type="ARBA" id="ARBA00022618"/>
    </source>
</evidence>
<name>A0A3E2B6V1_9FIRM</name>
<comment type="caution">
    <text evidence="6">The sequence shown here is derived from an EMBL/GenBank/DDBJ whole genome shotgun (WGS) entry which is preliminary data.</text>
</comment>
<dbReference type="Proteomes" id="UP000260649">
    <property type="component" value="Unassembled WGS sequence"/>
</dbReference>
<dbReference type="InterPro" id="IPR023052">
    <property type="entry name" value="Cell_div_SepF"/>
</dbReference>
<dbReference type="AlphaFoldDB" id="A0A3E2B6V1"/>
<keyword evidence="1 5" id="KW-0132">Cell division</keyword>
<gene>
    <name evidence="5" type="primary">sepF</name>
    <name evidence="6" type="ORF">DV520_00930</name>
</gene>
<dbReference type="Gene3D" id="3.30.110.150">
    <property type="entry name" value="SepF-like protein"/>
    <property type="match status" value="1"/>
</dbReference>
<dbReference type="GO" id="GO:0043093">
    <property type="term" value="P:FtsZ-dependent cytokinesis"/>
    <property type="evidence" value="ECO:0007669"/>
    <property type="project" value="UniProtKB-UniRule"/>
</dbReference>
<accession>A0A3E2B6V1</accession>
<dbReference type="GO" id="GO:0005737">
    <property type="term" value="C:cytoplasm"/>
    <property type="evidence" value="ECO:0007669"/>
    <property type="project" value="UniProtKB-SubCell"/>
</dbReference>
<comment type="similarity">
    <text evidence="5">Belongs to the SepF family.</text>
</comment>
<dbReference type="Pfam" id="PF04472">
    <property type="entry name" value="SepF"/>
    <property type="match status" value="1"/>
</dbReference>
<dbReference type="PANTHER" id="PTHR35798:SF1">
    <property type="entry name" value="CELL DIVISION PROTEIN SEPF"/>
    <property type="match status" value="1"/>
</dbReference>
<dbReference type="InterPro" id="IPR038594">
    <property type="entry name" value="SepF-like_sf"/>
</dbReference>
<comment type="function">
    <text evidence="4 5">Cell division protein that is part of the divisome complex and is recruited early to the Z-ring. Probably stimulates Z-ring formation, perhaps through the cross-linking of FtsZ protofilaments. Its function overlaps with FtsA.</text>
</comment>
<comment type="subcellular location">
    <subcellularLocation>
        <location evidence="5">Cytoplasm</location>
    </subcellularLocation>
    <text evidence="5">Localizes to the division site, in a FtsZ-dependent manner.</text>
</comment>
<keyword evidence="5" id="KW-0963">Cytoplasm</keyword>
<dbReference type="RefSeq" id="WP_021920618.1">
    <property type="nucleotide sequence ID" value="NZ_CAKXKJ010000012.1"/>
</dbReference>
<dbReference type="GeneID" id="97994297"/>
<sequence length="132" mass="15098">MSFFSALRRKPEEEDLYEDYEESYAYEDEGQDWASEGVQPIHSVADMQIVLVAPQEYKDASKIADLLRDMKFVVLNLAKTERDVARRLLDFVSGVIYTEDGHIMKVATNVYVVAPYFVDLLGAPGESDELYF</sequence>
<evidence type="ECO:0000256" key="2">
    <source>
        <dbReference type="ARBA" id="ARBA00023210"/>
    </source>
</evidence>
<dbReference type="OrthoDB" id="9815206at2"/>
<evidence type="ECO:0000256" key="5">
    <source>
        <dbReference type="HAMAP-Rule" id="MF_01197"/>
    </source>
</evidence>
<dbReference type="HAMAP" id="MF_01197">
    <property type="entry name" value="SepF"/>
    <property type="match status" value="1"/>
</dbReference>
<organism evidence="6 7">
    <name type="scientific">Evtepia gabavorous</name>
    <dbReference type="NCBI Taxonomy" id="2211183"/>
    <lineage>
        <taxon>Bacteria</taxon>
        <taxon>Bacillati</taxon>
        <taxon>Bacillota</taxon>
        <taxon>Clostridia</taxon>
        <taxon>Eubacteriales</taxon>
        <taxon>Evtepia</taxon>
    </lineage>
</organism>
<evidence type="ECO:0000313" key="6">
    <source>
        <dbReference type="EMBL" id="RFT07729.1"/>
    </source>
</evidence>
<dbReference type="PANTHER" id="PTHR35798">
    <property type="entry name" value="CELL DIVISION PROTEIN SEPF"/>
    <property type="match status" value="1"/>
</dbReference>
<keyword evidence="3 5" id="KW-0131">Cell cycle</keyword>
<dbReference type="InterPro" id="IPR007561">
    <property type="entry name" value="Cell_div_SepF/SepF-rel"/>
</dbReference>